<reference evidence="2" key="1">
    <citation type="journal article" date="2020" name="Nature">
        <title>Giant virus diversity and host interactions through global metagenomics.</title>
        <authorList>
            <person name="Schulz F."/>
            <person name="Roux S."/>
            <person name="Paez-Espino D."/>
            <person name="Jungbluth S."/>
            <person name="Walsh D.A."/>
            <person name="Denef V.J."/>
            <person name="McMahon K.D."/>
            <person name="Konstantinidis K.T."/>
            <person name="Eloe-Fadrosh E.A."/>
            <person name="Kyrpides N.C."/>
            <person name="Woyke T."/>
        </authorList>
    </citation>
    <scope>NUCLEOTIDE SEQUENCE</scope>
    <source>
        <strain evidence="2">GVMAG-S-3300013014-113</strain>
    </source>
</reference>
<keyword evidence="1" id="KW-1133">Transmembrane helix</keyword>
<keyword evidence="1" id="KW-0812">Transmembrane</keyword>
<sequence>MSIKEGITTLAFFLIKAKRLCLIYILFNYNNNNTKNKFLLLLLKTTILLKQKNNNIIL</sequence>
<evidence type="ECO:0000256" key="1">
    <source>
        <dbReference type="SAM" id="Phobius"/>
    </source>
</evidence>
<name>A0A6C0KTU4_9ZZZZ</name>
<organism evidence="2">
    <name type="scientific">viral metagenome</name>
    <dbReference type="NCBI Taxonomy" id="1070528"/>
    <lineage>
        <taxon>unclassified sequences</taxon>
        <taxon>metagenomes</taxon>
        <taxon>organismal metagenomes</taxon>
    </lineage>
</organism>
<dbReference type="AlphaFoldDB" id="A0A6C0KTU4"/>
<dbReference type="EMBL" id="MN740957">
    <property type="protein sequence ID" value="QHU19874.1"/>
    <property type="molecule type" value="Genomic_DNA"/>
</dbReference>
<keyword evidence="1" id="KW-0472">Membrane</keyword>
<proteinExistence type="predicted"/>
<feature type="transmembrane region" description="Helical" evidence="1">
    <location>
        <begin position="6"/>
        <end position="27"/>
    </location>
</feature>
<protein>
    <submittedName>
        <fullName evidence="2">Uncharacterized protein</fullName>
    </submittedName>
</protein>
<evidence type="ECO:0000313" key="2">
    <source>
        <dbReference type="EMBL" id="QHU19874.1"/>
    </source>
</evidence>
<accession>A0A6C0KTU4</accession>